<dbReference type="PANTHER" id="PTHR45453">
    <property type="entry name" value="PHOSPHATE REGULON SENSOR PROTEIN PHOR"/>
    <property type="match status" value="1"/>
</dbReference>
<protein>
    <recommendedName>
        <fullName evidence="3">histidine kinase</fullName>
        <ecNumber evidence="3">2.7.13.3</ecNumber>
    </recommendedName>
</protein>
<evidence type="ECO:0000256" key="4">
    <source>
        <dbReference type="ARBA" id="ARBA00022553"/>
    </source>
</evidence>
<keyword evidence="5" id="KW-0808">Transferase</keyword>
<keyword evidence="7" id="KW-0902">Two-component regulatory system</keyword>
<dbReference type="InterPro" id="IPR003594">
    <property type="entry name" value="HATPase_dom"/>
</dbReference>
<name>A0AAE3AR70_9FIRM</name>
<dbReference type="CDD" id="cd00082">
    <property type="entry name" value="HisKA"/>
    <property type="match status" value="1"/>
</dbReference>
<dbReference type="EC" id="2.7.13.3" evidence="3"/>
<comment type="caution">
    <text evidence="10">The sequence shown here is derived from an EMBL/GenBank/DDBJ whole genome shotgun (WGS) entry which is preliminary data.</text>
</comment>
<comment type="subcellular location">
    <subcellularLocation>
        <location evidence="2">Membrane</location>
    </subcellularLocation>
</comment>
<keyword evidence="11" id="KW-1185">Reference proteome</keyword>
<dbReference type="PROSITE" id="PS50109">
    <property type="entry name" value="HIS_KIN"/>
    <property type="match status" value="1"/>
</dbReference>
<evidence type="ECO:0000259" key="9">
    <source>
        <dbReference type="PROSITE" id="PS50109"/>
    </source>
</evidence>
<keyword evidence="8" id="KW-0472">Membrane</keyword>
<accession>A0AAE3AR70</accession>
<evidence type="ECO:0000313" key="10">
    <source>
        <dbReference type="EMBL" id="MCC2163782.1"/>
    </source>
</evidence>
<dbReference type="GO" id="GO:0016036">
    <property type="term" value="P:cellular response to phosphate starvation"/>
    <property type="evidence" value="ECO:0007669"/>
    <property type="project" value="TreeGrafter"/>
</dbReference>
<keyword evidence="8" id="KW-1133">Transmembrane helix</keyword>
<proteinExistence type="predicted"/>
<dbReference type="SUPFAM" id="SSF47384">
    <property type="entry name" value="Homodimeric domain of signal transducing histidine kinase"/>
    <property type="match status" value="1"/>
</dbReference>
<dbReference type="GO" id="GO:0004721">
    <property type="term" value="F:phosphoprotein phosphatase activity"/>
    <property type="evidence" value="ECO:0007669"/>
    <property type="project" value="TreeGrafter"/>
</dbReference>
<dbReference type="InterPro" id="IPR050351">
    <property type="entry name" value="BphY/WalK/GraS-like"/>
</dbReference>
<dbReference type="GO" id="GO:0000155">
    <property type="term" value="F:phosphorelay sensor kinase activity"/>
    <property type="evidence" value="ECO:0007669"/>
    <property type="project" value="InterPro"/>
</dbReference>
<evidence type="ECO:0000256" key="6">
    <source>
        <dbReference type="ARBA" id="ARBA00022777"/>
    </source>
</evidence>
<feature type="transmembrane region" description="Helical" evidence="8">
    <location>
        <begin position="12"/>
        <end position="31"/>
    </location>
</feature>
<dbReference type="RefSeq" id="WP_308450565.1">
    <property type="nucleotide sequence ID" value="NZ_JAJEPU010000004.1"/>
</dbReference>
<dbReference type="SMART" id="SM00388">
    <property type="entry name" value="HisKA"/>
    <property type="match status" value="1"/>
</dbReference>
<keyword evidence="8" id="KW-0812">Transmembrane</keyword>
<dbReference type="Gene3D" id="3.30.565.10">
    <property type="entry name" value="Histidine kinase-like ATPase, C-terminal domain"/>
    <property type="match status" value="1"/>
</dbReference>
<dbReference type="InterPro" id="IPR036097">
    <property type="entry name" value="HisK_dim/P_sf"/>
</dbReference>
<dbReference type="EMBL" id="JAJEPU010000004">
    <property type="protein sequence ID" value="MCC2163782.1"/>
    <property type="molecule type" value="Genomic_DNA"/>
</dbReference>
<dbReference type="SUPFAM" id="SSF55874">
    <property type="entry name" value="ATPase domain of HSP90 chaperone/DNA topoisomerase II/histidine kinase"/>
    <property type="match status" value="1"/>
</dbReference>
<evidence type="ECO:0000256" key="1">
    <source>
        <dbReference type="ARBA" id="ARBA00000085"/>
    </source>
</evidence>
<evidence type="ECO:0000256" key="2">
    <source>
        <dbReference type="ARBA" id="ARBA00004370"/>
    </source>
</evidence>
<evidence type="ECO:0000256" key="7">
    <source>
        <dbReference type="ARBA" id="ARBA00023012"/>
    </source>
</evidence>
<organism evidence="10 11">
    <name type="scientific">Brotaphodocola catenula</name>
    <dbReference type="NCBI Taxonomy" id="2885361"/>
    <lineage>
        <taxon>Bacteria</taxon>
        <taxon>Bacillati</taxon>
        <taxon>Bacillota</taxon>
        <taxon>Clostridia</taxon>
        <taxon>Lachnospirales</taxon>
        <taxon>Lachnospiraceae</taxon>
        <taxon>Brotaphodocola</taxon>
    </lineage>
</organism>
<dbReference type="Gene3D" id="1.10.287.130">
    <property type="match status" value="1"/>
</dbReference>
<evidence type="ECO:0000256" key="8">
    <source>
        <dbReference type="SAM" id="Phobius"/>
    </source>
</evidence>
<dbReference type="InterPro" id="IPR036890">
    <property type="entry name" value="HATPase_C_sf"/>
</dbReference>
<gene>
    <name evidence="10" type="ORF">LKD32_02605</name>
</gene>
<dbReference type="InterPro" id="IPR005467">
    <property type="entry name" value="His_kinase_dom"/>
</dbReference>
<dbReference type="GO" id="GO:0005886">
    <property type="term" value="C:plasma membrane"/>
    <property type="evidence" value="ECO:0007669"/>
    <property type="project" value="TreeGrafter"/>
</dbReference>
<dbReference type="Pfam" id="PF02518">
    <property type="entry name" value="HATPase_c"/>
    <property type="match status" value="1"/>
</dbReference>
<dbReference type="AlphaFoldDB" id="A0AAE3AR70"/>
<evidence type="ECO:0000256" key="3">
    <source>
        <dbReference type="ARBA" id="ARBA00012438"/>
    </source>
</evidence>
<keyword evidence="4" id="KW-0597">Phosphoprotein</keyword>
<dbReference type="Pfam" id="PF00512">
    <property type="entry name" value="HisKA"/>
    <property type="match status" value="1"/>
</dbReference>
<feature type="domain" description="Histidine kinase" evidence="9">
    <location>
        <begin position="203"/>
        <end position="416"/>
    </location>
</feature>
<dbReference type="InterPro" id="IPR003661">
    <property type="entry name" value="HisK_dim/P_dom"/>
</dbReference>
<evidence type="ECO:0000313" key="11">
    <source>
        <dbReference type="Proteomes" id="UP001198962"/>
    </source>
</evidence>
<sequence length="420" mass="47272">MIRKLQIKLISISMISLILVMSVILGAVNLLNYRQVVLDADRTLAFLAENDGEFPRKGKDFDIGDNPKYMSPELARVSRYFCIELDSDEELYDLDISEIAGIDEKTAYAYAQEVLELGKTSGFLSHYRYLVQSLSDDDDSPAIRILFLDCWRSLSNVDSFFLACVWTALCGILAVLILMILLSKWILRPFSENYEKQRRFITDAGHEIKTPLAIIEADSEILEMDIGEDNEWLEDIRQQTKRLTSLTNDLIYLSRMEEAQNQVQMIEFPFSDLAQEVVQSFQTMAKAQNKNFVTAIDPRISVKGNEKSLRQLLSVLLDNALKYSGEHGDISLSLKRQGRYACLSVTNSTADPITFQLDHLFDRFYRGDESRNSKTGGYGIGLSIASAVTANHKGKISATSPDPNTLTITVQIPACPVSKT</sequence>
<evidence type="ECO:0000256" key="5">
    <source>
        <dbReference type="ARBA" id="ARBA00022679"/>
    </source>
</evidence>
<feature type="transmembrane region" description="Helical" evidence="8">
    <location>
        <begin position="160"/>
        <end position="182"/>
    </location>
</feature>
<dbReference type="SMART" id="SM00387">
    <property type="entry name" value="HATPase_c"/>
    <property type="match status" value="1"/>
</dbReference>
<dbReference type="PANTHER" id="PTHR45453:SF1">
    <property type="entry name" value="PHOSPHATE REGULON SENSOR PROTEIN PHOR"/>
    <property type="match status" value="1"/>
</dbReference>
<dbReference type="Proteomes" id="UP001198962">
    <property type="component" value="Unassembled WGS sequence"/>
</dbReference>
<keyword evidence="6 10" id="KW-0418">Kinase</keyword>
<comment type="catalytic activity">
    <reaction evidence="1">
        <text>ATP + protein L-histidine = ADP + protein N-phospho-L-histidine.</text>
        <dbReference type="EC" id="2.7.13.3"/>
    </reaction>
</comment>
<reference evidence="10" key="1">
    <citation type="submission" date="2021-10" db="EMBL/GenBank/DDBJ databases">
        <title>Anaerobic single-cell dispensing facilitates the cultivation of human gut bacteria.</title>
        <authorList>
            <person name="Afrizal A."/>
        </authorList>
    </citation>
    <scope>NUCLEOTIDE SEQUENCE</scope>
    <source>
        <strain evidence="10">CLA-AA-H274</strain>
    </source>
</reference>